<dbReference type="AlphaFoldDB" id="A0A6J7SM22"/>
<dbReference type="PANTHER" id="PTHR43798">
    <property type="entry name" value="MONOACYLGLYCEROL LIPASE"/>
    <property type="match status" value="1"/>
</dbReference>
<dbReference type="InterPro" id="IPR029058">
    <property type="entry name" value="AB_hydrolase_fold"/>
</dbReference>
<evidence type="ECO:0000259" key="1">
    <source>
        <dbReference type="Pfam" id="PF00561"/>
    </source>
</evidence>
<protein>
    <submittedName>
        <fullName evidence="3">Unannotated protein</fullName>
    </submittedName>
</protein>
<dbReference type="Gene3D" id="3.40.50.1820">
    <property type="entry name" value="alpha/beta hydrolase"/>
    <property type="match status" value="1"/>
</dbReference>
<evidence type="ECO:0000313" key="3">
    <source>
        <dbReference type="EMBL" id="CAB5042399.1"/>
    </source>
</evidence>
<dbReference type="EMBL" id="CAFBPZ010000138">
    <property type="protein sequence ID" value="CAB5042399.1"/>
    <property type="molecule type" value="Genomic_DNA"/>
</dbReference>
<name>A0A6J7SM22_9ZZZZ</name>
<dbReference type="SUPFAM" id="SSF53474">
    <property type="entry name" value="alpha/beta-Hydrolases"/>
    <property type="match status" value="1"/>
</dbReference>
<dbReference type="InterPro" id="IPR000073">
    <property type="entry name" value="AB_hydrolase_1"/>
</dbReference>
<dbReference type="Pfam" id="PF00561">
    <property type="entry name" value="Abhydrolase_1"/>
    <property type="match status" value="1"/>
</dbReference>
<dbReference type="GO" id="GO:0016020">
    <property type="term" value="C:membrane"/>
    <property type="evidence" value="ECO:0007669"/>
    <property type="project" value="TreeGrafter"/>
</dbReference>
<accession>A0A6J7SM22</accession>
<dbReference type="EMBL" id="CAFBMC010000043">
    <property type="protein sequence ID" value="CAB4900020.1"/>
    <property type="molecule type" value="Genomic_DNA"/>
</dbReference>
<sequence length="296" mass="32221">MTALPVRDVLDSMPEWFSRAIEQVPEHLDVPVLGINVHARVWGDLSNPGIMLVHGGSAHSGWWDHIAPILAKTHRVVAIDLSGHGDSGQRAQYSMDAWGKEVMAVAAALIDGQPIVIGHSMGGAVSLVAAADHPDSVAALIVIDTPLDPRMHQEGVHNSALRPPKVHETFEGAVARFRTIPEQDVVLPYVGRHVAEQSLKQVEGGWTWKYDPNFFNQTRGRSMREMLTSLKCPSVCFRAEFGLVTLGMVEGMREAVGSKISVVELPQTGHHPMLDQPLVLVAAISTALGLWQESKD</sequence>
<organism evidence="3">
    <name type="scientific">freshwater metagenome</name>
    <dbReference type="NCBI Taxonomy" id="449393"/>
    <lineage>
        <taxon>unclassified sequences</taxon>
        <taxon>metagenomes</taxon>
        <taxon>ecological metagenomes</taxon>
    </lineage>
</organism>
<dbReference type="InterPro" id="IPR050266">
    <property type="entry name" value="AB_hydrolase_sf"/>
</dbReference>
<dbReference type="PANTHER" id="PTHR43798:SF33">
    <property type="entry name" value="HYDROLASE, PUTATIVE (AFU_ORTHOLOGUE AFUA_2G14860)-RELATED"/>
    <property type="match status" value="1"/>
</dbReference>
<gene>
    <name evidence="2" type="ORF">UFOPK3495_00906</name>
    <name evidence="3" type="ORF">UFOPK4237_01520</name>
</gene>
<reference evidence="3" key="1">
    <citation type="submission" date="2020-05" db="EMBL/GenBank/DDBJ databases">
        <authorList>
            <person name="Chiriac C."/>
            <person name="Salcher M."/>
            <person name="Ghai R."/>
            <person name="Kavagutti S V."/>
        </authorList>
    </citation>
    <scope>NUCLEOTIDE SEQUENCE</scope>
</reference>
<dbReference type="PRINTS" id="PR00111">
    <property type="entry name" value="ABHYDROLASE"/>
</dbReference>
<proteinExistence type="predicted"/>
<evidence type="ECO:0000313" key="2">
    <source>
        <dbReference type="EMBL" id="CAB4900020.1"/>
    </source>
</evidence>
<feature type="domain" description="AB hydrolase-1" evidence="1">
    <location>
        <begin position="50"/>
        <end position="179"/>
    </location>
</feature>